<name>A0ABS8UJ64_DATST</name>
<keyword evidence="3" id="KW-1185">Reference proteome</keyword>
<reference evidence="2 3" key="1">
    <citation type="journal article" date="2021" name="BMC Genomics">
        <title>Datura genome reveals duplications of psychoactive alkaloid biosynthetic genes and high mutation rate following tissue culture.</title>
        <authorList>
            <person name="Rajewski A."/>
            <person name="Carter-House D."/>
            <person name="Stajich J."/>
            <person name="Litt A."/>
        </authorList>
    </citation>
    <scope>NUCLEOTIDE SEQUENCE [LARGE SCALE GENOMIC DNA]</scope>
    <source>
        <strain evidence="2">AR-01</strain>
    </source>
</reference>
<feature type="region of interest" description="Disordered" evidence="1">
    <location>
        <begin position="75"/>
        <end position="102"/>
    </location>
</feature>
<comment type="caution">
    <text evidence="2">The sequence shown here is derived from an EMBL/GenBank/DDBJ whole genome shotgun (WGS) entry which is preliminary data.</text>
</comment>
<organism evidence="2 3">
    <name type="scientific">Datura stramonium</name>
    <name type="common">Jimsonweed</name>
    <name type="synonym">Common thornapple</name>
    <dbReference type="NCBI Taxonomy" id="4076"/>
    <lineage>
        <taxon>Eukaryota</taxon>
        <taxon>Viridiplantae</taxon>
        <taxon>Streptophyta</taxon>
        <taxon>Embryophyta</taxon>
        <taxon>Tracheophyta</taxon>
        <taxon>Spermatophyta</taxon>
        <taxon>Magnoliopsida</taxon>
        <taxon>eudicotyledons</taxon>
        <taxon>Gunneridae</taxon>
        <taxon>Pentapetalae</taxon>
        <taxon>asterids</taxon>
        <taxon>lamiids</taxon>
        <taxon>Solanales</taxon>
        <taxon>Solanaceae</taxon>
        <taxon>Solanoideae</taxon>
        <taxon>Datureae</taxon>
        <taxon>Datura</taxon>
    </lineage>
</organism>
<sequence>MCCVYKSVRKKKSHPVSSRNRVTGGAPLPPPPHLQANRVAEKGEITRKNMETKDGGMVVLGVAAAILASGPVNTSTAYSSGGGLSSSLGGDGGCGGGGGGGC</sequence>
<feature type="compositionally biased region" description="Gly residues" evidence="1">
    <location>
        <begin position="80"/>
        <end position="102"/>
    </location>
</feature>
<feature type="region of interest" description="Disordered" evidence="1">
    <location>
        <begin position="9"/>
        <end position="35"/>
    </location>
</feature>
<evidence type="ECO:0000313" key="3">
    <source>
        <dbReference type="Proteomes" id="UP000823775"/>
    </source>
</evidence>
<dbReference type="EMBL" id="JACEIK010002080">
    <property type="protein sequence ID" value="MCD9558937.1"/>
    <property type="molecule type" value="Genomic_DNA"/>
</dbReference>
<evidence type="ECO:0000256" key="1">
    <source>
        <dbReference type="SAM" id="MobiDB-lite"/>
    </source>
</evidence>
<proteinExistence type="predicted"/>
<gene>
    <name evidence="2" type="ORF">HAX54_016637</name>
</gene>
<accession>A0ABS8UJ64</accession>
<dbReference type="Proteomes" id="UP000823775">
    <property type="component" value="Unassembled WGS sequence"/>
</dbReference>
<evidence type="ECO:0000313" key="2">
    <source>
        <dbReference type="EMBL" id="MCD9558937.1"/>
    </source>
</evidence>
<protein>
    <submittedName>
        <fullName evidence="2">Uncharacterized protein</fullName>
    </submittedName>
</protein>